<feature type="binding site" evidence="1">
    <location>
        <position position="39"/>
    </location>
    <ligand>
        <name>ATP</name>
        <dbReference type="ChEBI" id="CHEBI:30616"/>
    </ligand>
</feature>
<dbReference type="GeneTree" id="ENSGT00940000177779"/>
<keyword evidence="1" id="KW-0067">ATP-binding</keyword>
<keyword evidence="1" id="KW-0547">Nucleotide-binding</keyword>
<feature type="domain" description="Protein kinase" evidence="2">
    <location>
        <begin position="10"/>
        <end position="75"/>
    </location>
</feature>
<dbReference type="GO" id="GO:0005524">
    <property type="term" value="F:ATP binding"/>
    <property type="evidence" value="ECO:0007669"/>
    <property type="project" value="UniProtKB-UniRule"/>
</dbReference>
<dbReference type="PROSITE" id="PS50011">
    <property type="entry name" value="PROTEIN_KINASE_DOM"/>
    <property type="match status" value="1"/>
</dbReference>
<dbReference type="Ensembl" id="ENSOMET00000008844.1">
    <property type="protein sequence ID" value="ENSOMEP00000004625.1"/>
    <property type="gene ID" value="ENSOMEG00000005598.1"/>
</dbReference>
<dbReference type="GO" id="GO:0004672">
    <property type="term" value="F:protein kinase activity"/>
    <property type="evidence" value="ECO:0007669"/>
    <property type="project" value="InterPro"/>
</dbReference>
<dbReference type="OMA" id="HKNSGCH"/>
<keyword evidence="4" id="KW-1185">Reference proteome</keyword>
<dbReference type="Proteomes" id="UP000261560">
    <property type="component" value="Unplaced"/>
</dbReference>
<dbReference type="Gene3D" id="3.30.200.20">
    <property type="entry name" value="Phosphorylase Kinase, domain 1"/>
    <property type="match status" value="1"/>
</dbReference>
<dbReference type="PaxDb" id="30732-ENSOMEP00000004625"/>
<name>A0A3B3BGM3_ORYME</name>
<proteinExistence type="predicted"/>
<evidence type="ECO:0000313" key="3">
    <source>
        <dbReference type="Ensembl" id="ENSOMEP00000004625.1"/>
    </source>
</evidence>
<dbReference type="InterPro" id="IPR017441">
    <property type="entry name" value="Protein_kinase_ATP_BS"/>
</dbReference>
<dbReference type="SUPFAM" id="SSF56112">
    <property type="entry name" value="Protein kinase-like (PK-like)"/>
    <property type="match status" value="1"/>
</dbReference>
<dbReference type="InterPro" id="IPR011009">
    <property type="entry name" value="Kinase-like_dom_sf"/>
</dbReference>
<dbReference type="InterPro" id="IPR000719">
    <property type="entry name" value="Prot_kinase_dom"/>
</dbReference>
<evidence type="ECO:0000256" key="1">
    <source>
        <dbReference type="PROSITE-ProRule" id="PRU10141"/>
    </source>
</evidence>
<sequence length="75" mass="8622">MKLSPKSQRFTFRKFLGEGTFGKVAKCRDLTTNQEVAVKITKPSHRDSGIFELNRFGSPHFYKCISKYSVTFTQV</sequence>
<dbReference type="PROSITE" id="PS00107">
    <property type="entry name" value="PROTEIN_KINASE_ATP"/>
    <property type="match status" value="1"/>
</dbReference>
<reference evidence="3" key="1">
    <citation type="submission" date="2025-08" db="UniProtKB">
        <authorList>
            <consortium name="Ensembl"/>
        </authorList>
    </citation>
    <scope>IDENTIFICATION</scope>
</reference>
<accession>A0A3B3BGM3</accession>
<dbReference type="AlphaFoldDB" id="A0A3B3BGM3"/>
<evidence type="ECO:0000259" key="2">
    <source>
        <dbReference type="PROSITE" id="PS50011"/>
    </source>
</evidence>
<protein>
    <recommendedName>
        <fullName evidence="2">Protein kinase domain-containing protein</fullName>
    </recommendedName>
</protein>
<organism evidence="3 4">
    <name type="scientific">Oryzias melastigma</name>
    <name type="common">Marine medaka</name>
    <dbReference type="NCBI Taxonomy" id="30732"/>
    <lineage>
        <taxon>Eukaryota</taxon>
        <taxon>Metazoa</taxon>
        <taxon>Chordata</taxon>
        <taxon>Craniata</taxon>
        <taxon>Vertebrata</taxon>
        <taxon>Euteleostomi</taxon>
        <taxon>Actinopterygii</taxon>
        <taxon>Neopterygii</taxon>
        <taxon>Teleostei</taxon>
        <taxon>Neoteleostei</taxon>
        <taxon>Acanthomorphata</taxon>
        <taxon>Ovalentaria</taxon>
        <taxon>Atherinomorphae</taxon>
        <taxon>Beloniformes</taxon>
        <taxon>Adrianichthyidae</taxon>
        <taxon>Oryziinae</taxon>
        <taxon>Oryzias</taxon>
    </lineage>
</organism>
<evidence type="ECO:0000313" key="4">
    <source>
        <dbReference type="Proteomes" id="UP000261560"/>
    </source>
</evidence>
<reference evidence="3" key="2">
    <citation type="submission" date="2025-09" db="UniProtKB">
        <authorList>
            <consortium name="Ensembl"/>
        </authorList>
    </citation>
    <scope>IDENTIFICATION</scope>
</reference>